<sequence>MDPYTIGRLALPVVIGIMAVAAILALAMGIFTAVKTMTSVQRFFQHMEETRRPAVTINFFGGRRTSKPPMRAKE</sequence>
<dbReference type="EMBL" id="LGHJ01000008">
    <property type="protein sequence ID" value="KPL77759.1"/>
    <property type="molecule type" value="Genomic_DNA"/>
</dbReference>
<keyword evidence="1" id="KW-1133">Transmembrane helix</keyword>
<name>A0A0P6X403_9CHLR</name>
<evidence type="ECO:0000313" key="2">
    <source>
        <dbReference type="EMBL" id="KPL77759.1"/>
    </source>
</evidence>
<reference evidence="2 3" key="1">
    <citation type="submission" date="2015-07" db="EMBL/GenBank/DDBJ databases">
        <title>Draft genome of Bellilinea caldifistulae DSM 17877.</title>
        <authorList>
            <person name="Hemp J."/>
            <person name="Ward L.M."/>
            <person name="Pace L.A."/>
            <person name="Fischer W.W."/>
        </authorList>
    </citation>
    <scope>NUCLEOTIDE SEQUENCE [LARGE SCALE GENOMIC DNA]</scope>
    <source>
        <strain evidence="2 3">GOMI-1</strain>
    </source>
</reference>
<gene>
    <name evidence="2" type="ORF">AC812_02620</name>
</gene>
<feature type="transmembrane region" description="Helical" evidence="1">
    <location>
        <begin position="12"/>
        <end position="34"/>
    </location>
</feature>
<accession>A0A0P6X403</accession>
<keyword evidence="3" id="KW-1185">Reference proteome</keyword>
<comment type="caution">
    <text evidence="2">The sequence shown here is derived from an EMBL/GenBank/DDBJ whole genome shotgun (WGS) entry which is preliminary data.</text>
</comment>
<protein>
    <submittedName>
        <fullName evidence="2">Uncharacterized protein</fullName>
    </submittedName>
</protein>
<organism evidence="2 3">
    <name type="scientific">Bellilinea caldifistulae</name>
    <dbReference type="NCBI Taxonomy" id="360411"/>
    <lineage>
        <taxon>Bacteria</taxon>
        <taxon>Bacillati</taxon>
        <taxon>Chloroflexota</taxon>
        <taxon>Anaerolineae</taxon>
        <taxon>Anaerolineales</taxon>
        <taxon>Anaerolineaceae</taxon>
        <taxon>Bellilinea</taxon>
    </lineage>
</organism>
<proteinExistence type="predicted"/>
<keyword evidence="1" id="KW-0472">Membrane</keyword>
<dbReference type="RefSeq" id="WP_061914321.1">
    <property type="nucleotide sequence ID" value="NZ_DF967971.1"/>
</dbReference>
<dbReference type="AlphaFoldDB" id="A0A0P6X403"/>
<dbReference type="STRING" id="360411.AC812_02620"/>
<evidence type="ECO:0000313" key="3">
    <source>
        <dbReference type="Proteomes" id="UP000050514"/>
    </source>
</evidence>
<evidence type="ECO:0000256" key="1">
    <source>
        <dbReference type="SAM" id="Phobius"/>
    </source>
</evidence>
<keyword evidence="1" id="KW-0812">Transmembrane</keyword>
<dbReference type="Proteomes" id="UP000050514">
    <property type="component" value="Unassembled WGS sequence"/>
</dbReference>